<dbReference type="AlphaFoldDB" id="A0A8H3ULJ6"/>
<feature type="compositionally biased region" description="Acidic residues" evidence="1">
    <location>
        <begin position="406"/>
        <end position="426"/>
    </location>
</feature>
<gene>
    <name evidence="2" type="ORF">EG328_004718</name>
</gene>
<feature type="region of interest" description="Disordered" evidence="1">
    <location>
        <begin position="234"/>
        <end position="253"/>
    </location>
</feature>
<accession>A0A8H3ULJ6</accession>
<feature type="region of interest" description="Disordered" evidence="1">
    <location>
        <begin position="327"/>
        <end position="524"/>
    </location>
</feature>
<comment type="caution">
    <text evidence="2">The sequence shown here is derived from an EMBL/GenBank/DDBJ whole genome shotgun (WGS) entry which is preliminary data.</text>
</comment>
<dbReference type="EMBL" id="WNWS01000258">
    <property type="protein sequence ID" value="KAE9972841.1"/>
    <property type="molecule type" value="Genomic_DNA"/>
</dbReference>
<evidence type="ECO:0000313" key="2">
    <source>
        <dbReference type="EMBL" id="KAE9972841.1"/>
    </source>
</evidence>
<feature type="compositionally biased region" description="Polar residues" evidence="1">
    <location>
        <begin position="430"/>
        <end position="445"/>
    </location>
</feature>
<dbReference type="Proteomes" id="UP000447873">
    <property type="component" value="Unassembled WGS sequence"/>
</dbReference>
<reference evidence="2 3" key="1">
    <citation type="submission" date="2018-12" db="EMBL/GenBank/DDBJ databases">
        <title>Venturia inaequalis Genome Resource.</title>
        <authorList>
            <person name="Lichtner F.J."/>
        </authorList>
    </citation>
    <scope>NUCLEOTIDE SEQUENCE [LARGE SCALE GENOMIC DNA]</scope>
    <source>
        <strain evidence="2 3">120213</strain>
    </source>
</reference>
<evidence type="ECO:0000256" key="1">
    <source>
        <dbReference type="SAM" id="MobiDB-lite"/>
    </source>
</evidence>
<feature type="compositionally biased region" description="Acidic residues" evidence="1">
    <location>
        <begin position="197"/>
        <end position="210"/>
    </location>
</feature>
<proteinExistence type="predicted"/>
<name>A0A8H3ULJ6_VENIN</name>
<organism evidence="2 3">
    <name type="scientific">Venturia inaequalis</name>
    <name type="common">Apple scab fungus</name>
    <dbReference type="NCBI Taxonomy" id="5025"/>
    <lineage>
        <taxon>Eukaryota</taxon>
        <taxon>Fungi</taxon>
        <taxon>Dikarya</taxon>
        <taxon>Ascomycota</taxon>
        <taxon>Pezizomycotina</taxon>
        <taxon>Dothideomycetes</taxon>
        <taxon>Pleosporomycetidae</taxon>
        <taxon>Venturiales</taxon>
        <taxon>Venturiaceae</taxon>
        <taxon>Venturia</taxon>
    </lineage>
</organism>
<feature type="region of interest" description="Disordered" evidence="1">
    <location>
        <begin position="190"/>
        <end position="210"/>
    </location>
</feature>
<feature type="compositionally biased region" description="Basic residues" evidence="1">
    <location>
        <begin position="338"/>
        <end position="360"/>
    </location>
</feature>
<evidence type="ECO:0000313" key="3">
    <source>
        <dbReference type="Proteomes" id="UP000447873"/>
    </source>
</evidence>
<sequence length="541" mass="58647">MLNAMLHECQTSSYHIFVLHDICHPVLPHLLNNRPISATRKRHTNLSVDEAFEEQKRPEDDPKMGNHWASNPDYNRTYGERKPKGEPKGQPRKEPKKKHVAQEKHDASSEAVLLLRNRSNRAQGEDDASVMKGLPVRQWRQTETLIGPPPEAQTQLGKQRWPEWPLPRDSHQLPEVSQQLLRAARAGRLYRPPTPVNDDDEKDIPPEEEEVKEVQQGFVAKKWSIVPRHLEEPERDHLAKRRKGLPTWSGGALGPLAAQTAFRKTKVRRFDAEGNAHIYEVLAPEGQKIEGEVIEEDEMLTSAPVETAVAPGTVVEGVGIVNAEGVVVATDLLQPTPTRKKPPPPRRKPKRGPGRGKKRVTFPDAGVAGLGTSSNMLNAPGTAAADTASESAVPSTQGDTPMPDAQDGEEDDSGSDGDEGDEDTREEGELSQTPEPDGTETQPLNTDAPASELPATNSTPPPSKSDAAIPRDVSSSPELPLATKPSPSVPTSTAGGLESDTAVEAPPATSELTQPTDVLFPDGETDLFGSLEAALGKESEG</sequence>
<feature type="compositionally biased region" description="Basic and acidic residues" evidence="1">
    <location>
        <begin position="78"/>
        <end position="93"/>
    </location>
</feature>
<feature type="region of interest" description="Disordered" evidence="1">
    <location>
        <begin position="47"/>
        <end position="109"/>
    </location>
</feature>
<feature type="compositionally biased region" description="Basic and acidic residues" evidence="1">
    <location>
        <begin position="53"/>
        <end position="64"/>
    </location>
</feature>
<protein>
    <submittedName>
        <fullName evidence="2">Uncharacterized protein</fullName>
    </submittedName>
</protein>
<feature type="compositionally biased region" description="Polar residues" evidence="1">
    <location>
        <begin position="388"/>
        <end position="399"/>
    </location>
</feature>
<feature type="compositionally biased region" description="Polar residues" evidence="1">
    <location>
        <begin position="485"/>
        <end position="494"/>
    </location>
</feature>